<feature type="region of interest" description="Disordered" evidence="1">
    <location>
        <begin position="18"/>
        <end position="57"/>
    </location>
</feature>
<reference evidence="2 3" key="1">
    <citation type="submission" date="2018-11" db="EMBL/GenBank/DDBJ databases">
        <authorList>
            <consortium name="Pathogen Informatics"/>
        </authorList>
    </citation>
    <scope>NUCLEOTIDE SEQUENCE [LARGE SCALE GENOMIC DNA]</scope>
    <source>
        <strain evidence="2 3">Zambia</strain>
    </source>
</reference>
<proteinExistence type="predicted"/>
<sequence length="185" mass="21292">MHLQIYIYTLCLVRSNEEKTDKNRDNEEQREKGKILPLDNDDDNSAGLSDNSKLLDKDDDLAETSRWDTEQPLSINSKLTPMFIPNFFPSTTRMEELFTSRTNDYQEDNKSMDSNTNLNSLRSRLNNRLSEAVLHTINTSMTDNNSQTNNSTNLIINDTLSALITNGYKTRSLKKAERVFNMTLK</sequence>
<dbReference type="AlphaFoldDB" id="A0A3P8B1I7"/>
<evidence type="ECO:0000313" key="3">
    <source>
        <dbReference type="Proteomes" id="UP000277204"/>
    </source>
</evidence>
<organism evidence="2 3">
    <name type="scientific">Schistosoma margrebowiei</name>
    <dbReference type="NCBI Taxonomy" id="48269"/>
    <lineage>
        <taxon>Eukaryota</taxon>
        <taxon>Metazoa</taxon>
        <taxon>Spiralia</taxon>
        <taxon>Lophotrochozoa</taxon>
        <taxon>Platyhelminthes</taxon>
        <taxon>Trematoda</taxon>
        <taxon>Digenea</taxon>
        <taxon>Strigeidida</taxon>
        <taxon>Schistosomatoidea</taxon>
        <taxon>Schistosomatidae</taxon>
        <taxon>Schistosoma</taxon>
    </lineage>
</organism>
<protein>
    <submittedName>
        <fullName evidence="2">Uncharacterized protein</fullName>
    </submittedName>
</protein>
<evidence type="ECO:0000256" key="1">
    <source>
        <dbReference type="SAM" id="MobiDB-lite"/>
    </source>
</evidence>
<evidence type="ECO:0000313" key="2">
    <source>
        <dbReference type="EMBL" id="VDP01075.1"/>
    </source>
</evidence>
<keyword evidence="3" id="KW-1185">Reference proteome</keyword>
<gene>
    <name evidence="2" type="ORF">SMRZ_LOCUS12581</name>
</gene>
<accession>A0A3P8B1I7</accession>
<dbReference type="EMBL" id="UZAI01008105">
    <property type="protein sequence ID" value="VDP01075.1"/>
    <property type="molecule type" value="Genomic_DNA"/>
</dbReference>
<name>A0A3P8B1I7_9TREM</name>
<dbReference type="Proteomes" id="UP000277204">
    <property type="component" value="Unassembled WGS sequence"/>
</dbReference>
<feature type="compositionally biased region" description="Basic and acidic residues" evidence="1">
    <location>
        <begin position="18"/>
        <end position="34"/>
    </location>
</feature>